<feature type="compositionally biased region" description="Low complexity" evidence="1">
    <location>
        <begin position="10"/>
        <end position="25"/>
    </location>
</feature>
<organism evidence="2">
    <name type="scientific">uncultured Nocardioidaceae bacterium</name>
    <dbReference type="NCBI Taxonomy" id="253824"/>
    <lineage>
        <taxon>Bacteria</taxon>
        <taxon>Bacillati</taxon>
        <taxon>Actinomycetota</taxon>
        <taxon>Actinomycetes</taxon>
        <taxon>Propionibacteriales</taxon>
        <taxon>Nocardioidaceae</taxon>
        <taxon>environmental samples</taxon>
    </lineage>
</organism>
<feature type="non-terminal residue" evidence="2">
    <location>
        <position position="138"/>
    </location>
</feature>
<feature type="compositionally biased region" description="Basic residues" evidence="1">
    <location>
        <begin position="55"/>
        <end position="66"/>
    </location>
</feature>
<evidence type="ECO:0000313" key="2">
    <source>
        <dbReference type="EMBL" id="CAA9335860.1"/>
    </source>
</evidence>
<feature type="compositionally biased region" description="Basic and acidic residues" evidence="1">
    <location>
        <begin position="104"/>
        <end position="119"/>
    </location>
</feature>
<reference evidence="2" key="1">
    <citation type="submission" date="2020-02" db="EMBL/GenBank/DDBJ databases">
        <authorList>
            <person name="Meier V. D."/>
        </authorList>
    </citation>
    <scope>NUCLEOTIDE SEQUENCE</scope>
    <source>
        <strain evidence="2">AVDCRST_MAG24</strain>
    </source>
</reference>
<name>A0A6J4LLY8_9ACTN</name>
<feature type="non-terminal residue" evidence="2">
    <location>
        <position position="1"/>
    </location>
</feature>
<evidence type="ECO:0000256" key="1">
    <source>
        <dbReference type="SAM" id="MobiDB-lite"/>
    </source>
</evidence>
<accession>A0A6J4LLY8</accession>
<feature type="compositionally biased region" description="Low complexity" evidence="1">
    <location>
        <begin position="67"/>
        <end position="81"/>
    </location>
</feature>
<protein>
    <submittedName>
        <fullName evidence="2">Uncharacterized protein</fullName>
    </submittedName>
</protein>
<feature type="region of interest" description="Disordered" evidence="1">
    <location>
        <begin position="1"/>
        <end position="138"/>
    </location>
</feature>
<dbReference type="AlphaFoldDB" id="A0A6J4LLY8"/>
<proteinExistence type="predicted"/>
<dbReference type="EMBL" id="CADCUF010000164">
    <property type="protein sequence ID" value="CAA9335860.1"/>
    <property type="molecule type" value="Genomic_DNA"/>
</dbReference>
<gene>
    <name evidence="2" type="ORF">AVDCRST_MAG24-1034</name>
</gene>
<sequence>GGRTRPAGWAAADVPPRGPGAAPARGGTGTRRRRTTAPGVPGRVGRARRLGEVRGRRRRHGLRLRARGLPPLARPAAAQRLEGPRAGAVGARAEPRLPPLPGAARRDGCGDRGDRRGRPVCDVPARLEPCSRRRPARL</sequence>